<feature type="domain" description="Xylanolytic transcriptional activator regulatory" evidence="3">
    <location>
        <begin position="113"/>
        <end position="204"/>
    </location>
</feature>
<dbReference type="Proteomes" id="UP000053831">
    <property type="component" value="Unassembled WGS sequence"/>
</dbReference>
<organism evidence="4 5">
    <name type="scientific">Escovopsis weberi</name>
    <dbReference type="NCBI Taxonomy" id="150374"/>
    <lineage>
        <taxon>Eukaryota</taxon>
        <taxon>Fungi</taxon>
        <taxon>Dikarya</taxon>
        <taxon>Ascomycota</taxon>
        <taxon>Pezizomycotina</taxon>
        <taxon>Sordariomycetes</taxon>
        <taxon>Hypocreomycetidae</taxon>
        <taxon>Hypocreales</taxon>
        <taxon>Hypocreaceae</taxon>
        <taxon>Escovopsis</taxon>
    </lineage>
</organism>
<dbReference type="EMBL" id="LGSR01000006">
    <property type="protein sequence ID" value="KOS21683.1"/>
    <property type="molecule type" value="Genomic_DNA"/>
</dbReference>
<dbReference type="GO" id="GO:0003700">
    <property type="term" value="F:DNA-binding transcription factor activity"/>
    <property type="evidence" value="ECO:0007669"/>
    <property type="project" value="InterPro"/>
</dbReference>
<dbReference type="Pfam" id="PF04082">
    <property type="entry name" value="Fungal_trans"/>
    <property type="match status" value="1"/>
</dbReference>
<dbReference type="InterPro" id="IPR050987">
    <property type="entry name" value="AtrR-like"/>
</dbReference>
<proteinExistence type="predicted"/>
<feature type="region of interest" description="Disordered" evidence="2">
    <location>
        <begin position="442"/>
        <end position="462"/>
    </location>
</feature>
<sequence length="489" mass="53459">MQESGKPCGDFNPDAFLHIQGPTFLSEYEHFLNDAEKIKNDCKVAQLYLVLSIAGLSSEPPDLDQVARCERQWTRALDHLMMENTMETLKCLILAVLYCALKADYRRLQHFNFTAATLGLPKILKDELVQTEYPSDADDGGITDMDSHDASPGKHTQVSSALALFGASRILSRVLEKIYPVSTSYDLSLEQMASLEAELDGWREALPQHLRLSFAQGKPSTDATCSRTPILDLVYHYIRTLIYRPAVGSSLGPRAGPALVSISESSKRIIQIAQLLQERSMSLSFCINRGDLLAICGLSLLYQVADLWRDSTLAHESAALVNDVLTAMRRDQSPGYEDLKRVSNVLVNLEPSVAMADVDTETDFHSNKRMSGSRAIPAIWEALLGAMDSGSNNVHNAIYGGSSMLGSSKSAPGSATGDGSWPSNVWGLNYSSVGEIVSNPGPSQSVLSMSEESISSGEEVSPPELGVNLNNMDYQEQMHGFNLDDLFLL</sequence>
<evidence type="ECO:0000259" key="3">
    <source>
        <dbReference type="Pfam" id="PF04082"/>
    </source>
</evidence>
<name>A0A0M9VW57_ESCWE</name>
<reference evidence="4 5" key="1">
    <citation type="submission" date="2015-07" db="EMBL/GenBank/DDBJ databases">
        <title>The genome of the fungus Escovopsis weberi, a specialized disease agent of ant agriculture.</title>
        <authorList>
            <person name="de Man T.J."/>
            <person name="Stajich J.E."/>
            <person name="Kubicek C.P."/>
            <person name="Chenthamara K."/>
            <person name="Atanasova L."/>
            <person name="Druzhinina I.S."/>
            <person name="Birnbaum S."/>
            <person name="Barribeau S.M."/>
            <person name="Teiling C."/>
            <person name="Suen G."/>
            <person name="Currie C."/>
            <person name="Gerardo N.M."/>
        </authorList>
    </citation>
    <scope>NUCLEOTIDE SEQUENCE [LARGE SCALE GENOMIC DNA]</scope>
</reference>
<dbReference type="GO" id="GO:0008270">
    <property type="term" value="F:zinc ion binding"/>
    <property type="evidence" value="ECO:0007669"/>
    <property type="project" value="InterPro"/>
</dbReference>
<evidence type="ECO:0000313" key="5">
    <source>
        <dbReference type="Proteomes" id="UP000053831"/>
    </source>
</evidence>
<comment type="caution">
    <text evidence="4">The sequence shown here is derived from an EMBL/GenBank/DDBJ whole genome shotgun (WGS) entry which is preliminary data.</text>
</comment>
<keyword evidence="5" id="KW-1185">Reference proteome</keyword>
<dbReference type="PANTHER" id="PTHR46910:SF12">
    <property type="entry name" value="REGULATORY PROTEIN CAT8"/>
    <property type="match status" value="1"/>
</dbReference>
<dbReference type="PANTHER" id="PTHR46910">
    <property type="entry name" value="TRANSCRIPTION FACTOR PDR1"/>
    <property type="match status" value="1"/>
</dbReference>
<dbReference type="CDD" id="cd12148">
    <property type="entry name" value="fungal_TF_MHR"/>
    <property type="match status" value="1"/>
</dbReference>
<evidence type="ECO:0000256" key="1">
    <source>
        <dbReference type="ARBA" id="ARBA00023242"/>
    </source>
</evidence>
<dbReference type="STRING" id="150374.A0A0M9VW57"/>
<dbReference type="AlphaFoldDB" id="A0A0M9VW57"/>
<evidence type="ECO:0000256" key="2">
    <source>
        <dbReference type="SAM" id="MobiDB-lite"/>
    </source>
</evidence>
<dbReference type="OrthoDB" id="1924787at2759"/>
<evidence type="ECO:0000313" key="4">
    <source>
        <dbReference type="EMBL" id="KOS21683.1"/>
    </source>
</evidence>
<protein>
    <submittedName>
        <fullName evidence="4">Transcriptional activator protein acu-15</fullName>
    </submittedName>
</protein>
<feature type="region of interest" description="Disordered" evidence="2">
    <location>
        <begin position="135"/>
        <end position="154"/>
    </location>
</feature>
<dbReference type="GO" id="GO:0003677">
    <property type="term" value="F:DNA binding"/>
    <property type="evidence" value="ECO:0007669"/>
    <property type="project" value="InterPro"/>
</dbReference>
<keyword evidence="1" id="KW-0539">Nucleus</keyword>
<dbReference type="InterPro" id="IPR007219">
    <property type="entry name" value="XnlR_reg_dom"/>
</dbReference>
<gene>
    <name evidence="4" type="ORF">ESCO_002279</name>
</gene>
<dbReference type="GO" id="GO:0006351">
    <property type="term" value="P:DNA-templated transcription"/>
    <property type="evidence" value="ECO:0007669"/>
    <property type="project" value="InterPro"/>
</dbReference>
<accession>A0A0M9VW57</accession>